<evidence type="ECO:0000313" key="1">
    <source>
        <dbReference type="EMBL" id="RRT40420.1"/>
    </source>
</evidence>
<dbReference type="AlphaFoldDB" id="A0A426XLW3"/>
<dbReference type="PANTHER" id="PTHR31490">
    <property type="entry name" value="GLYCOSYL HYDROLASE"/>
    <property type="match status" value="1"/>
</dbReference>
<dbReference type="Proteomes" id="UP000287651">
    <property type="component" value="Unassembled WGS sequence"/>
</dbReference>
<proteinExistence type="predicted"/>
<gene>
    <name evidence="1" type="ORF">B296_00046161</name>
</gene>
<evidence type="ECO:0000313" key="2">
    <source>
        <dbReference type="Proteomes" id="UP000287651"/>
    </source>
</evidence>
<name>A0A426XLW3_ENSVE</name>
<protein>
    <submittedName>
        <fullName evidence="1">Uncharacterized protein</fullName>
    </submittedName>
</protein>
<dbReference type="PANTHER" id="PTHR31490:SF3">
    <property type="entry name" value="GLYCOSYL HYDROLASE FAMILY 10 PROTEIN"/>
    <property type="match status" value="1"/>
</dbReference>
<reference evidence="1 2" key="1">
    <citation type="journal article" date="2014" name="Agronomy (Basel)">
        <title>A Draft Genome Sequence for Ensete ventricosum, the Drought-Tolerant Tree Against Hunger.</title>
        <authorList>
            <person name="Harrison J."/>
            <person name="Moore K.A."/>
            <person name="Paszkiewicz K."/>
            <person name="Jones T."/>
            <person name="Grant M."/>
            <person name="Ambacheew D."/>
            <person name="Muzemil S."/>
            <person name="Studholme D.J."/>
        </authorList>
    </citation>
    <scope>NUCLEOTIDE SEQUENCE [LARGE SCALE GENOMIC DNA]</scope>
</reference>
<organism evidence="1 2">
    <name type="scientific">Ensete ventricosum</name>
    <name type="common">Abyssinian banana</name>
    <name type="synonym">Musa ensete</name>
    <dbReference type="NCBI Taxonomy" id="4639"/>
    <lineage>
        <taxon>Eukaryota</taxon>
        <taxon>Viridiplantae</taxon>
        <taxon>Streptophyta</taxon>
        <taxon>Embryophyta</taxon>
        <taxon>Tracheophyta</taxon>
        <taxon>Spermatophyta</taxon>
        <taxon>Magnoliopsida</taxon>
        <taxon>Liliopsida</taxon>
        <taxon>Zingiberales</taxon>
        <taxon>Musaceae</taxon>
        <taxon>Ensete</taxon>
    </lineage>
</organism>
<dbReference type="InterPro" id="IPR044846">
    <property type="entry name" value="GH10"/>
</dbReference>
<sequence>MILCTCGLTRVYAMVGWVKAKGAGSALVRATLSTEGSTLNCIGTVLARSGCWSFLKGGFVLDSFSRSSILYLQPESLMRRHALWQRRKRAVTIHVSDEQGNLVSGASVSIQQLSRDFPFGSAIANTILGNKQYQVLQISKLCLSFIK</sequence>
<accession>A0A426XLW3</accession>
<dbReference type="GO" id="GO:0004553">
    <property type="term" value="F:hydrolase activity, hydrolyzing O-glycosyl compounds"/>
    <property type="evidence" value="ECO:0007669"/>
    <property type="project" value="InterPro"/>
</dbReference>
<dbReference type="GO" id="GO:0005975">
    <property type="term" value="P:carbohydrate metabolic process"/>
    <property type="evidence" value="ECO:0007669"/>
    <property type="project" value="InterPro"/>
</dbReference>
<dbReference type="EMBL" id="AMZH03019393">
    <property type="protein sequence ID" value="RRT40420.1"/>
    <property type="molecule type" value="Genomic_DNA"/>
</dbReference>
<comment type="caution">
    <text evidence="1">The sequence shown here is derived from an EMBL/GenBank/DDBJ whole genome shotgun (WGS) entry which is preliminary data.</text>
</comment>